<dbReference type="Proteomes" id="UP000188929">
    <property type="component" value="Unassembled WGS sequence"/>
</dbReference>
<dbReference type="RefSeq" id="WP_076820989.1">
    <property type="nucleotide sequence ID" value="NZ_MOMC01000075.1"/>
</dbReference>
<evidence type="ECO:0000256" key="2">
    <source>
        <dbReference type="ARBA" id="ARBA00023004"/>
    </source>
</evidence>
<sequence length="449" mass="48861">MTNETRRIFRGTDEAEAARRAYEASLALPPPPQRVEATWLRELCLRAGADDVGFVDIGRIGLGEENDNARRLFPAVRALICLVGISNRDAIRSPSRATANNAWHRTGEKLDNAAARICEQLAEAGVRAVSTNIGFPMDVQAPPGQPPWGIAQKIVAVEAGMGHMGINRNVIHPKFGNFLLLDTVLIDVEIDAYGQPLDYNPCLGCNLCVAACPVGAISNVGEFDFFACLGHNYREFPFSAGDWVDAVAAGDASAYRAKFREDETQSMLQSLAFEPNYKSAYCMAVCPAGEDVIGPYLADRARYREDVLLPLRRHPEPVYVQSGTHAERTAARNPAKQVRYLDFRPDVSTVANFALGLRHMFTANGSQQDGLRVAFRFPDGTLLASVESGKLTTGPVGDAPVDATVVCDAPDYIRILYRPVAGRPAYTERGNHTVDGDPAALRRLLACLS</sequence>
<dbReference type="PROSITE" id="PS00198">
    <property type="entry name" value="4FE4S_FER_1"/>
    <property type="match status" value="1"/>
</dbReference>
<dbReference type="PANTHER" id="PTHR42827">
    <property type="entry name" value="IRON-SULFUR CLUSTER-BINDING PROTEIN-RELATED"/>
    <property type="match status" value="1"/>
</dbReference>
<proteinExistence type="predicted"/>
<dbReference type="AlphaFoldDB" id="A0A1V2I297"/>
<reference evidence="6" key="1">
    <citation type="submission" date="2016-10" db="EMBL/GenBank/DDBJ databases">
        <title>Frankia sp. NRRL B-16386 Genome sequencing.</title>
        <authorList>
            <person name="Ghodhbane-Gtari F."/>
            <person name="Swanson E."/>
            <person name="Gueddou A."/>
            <person name="Hezbri K."/>
            <person name="Ktari K."/>
            <person name="Nouioui I."/>
            <person name="Morris K."/>
            <person name="Simpson S."/>
            <person name="Abebe-Akele F."/>
            <person name="Thomas K."/>
            <person name="Gtari M."/>
            <person name="Tisa L.S."/>
        </authorList>
    </citation>
    <scope>NUCLEOTIDE SEQUENCE [LARGE SCALE GENOMIC DNA]</scope>
    <source>
        <strain evidence="6">NRRL B-16386</strain>
    </source>
</reference>
<dbReference type="Gene3D" id="3.30.70.20">
    <property type="match status" value="1"/>
</dbReference>
<dbReference type="EMBL" id="MOMC01000075">
    <property type="protein sequence ID" value="ONH24082.1"/>
    <property type="molecule type" value="Genomic_DNA"/>
</dbReference>
<evidence type="ECO:0000313" key="6">
    <source>
        <dbReference type="Proteomes" id="UP000188929"/>
    </source>
</evidence>
<dbReference type="PANTHER" id="PTHR42827:SF1">
    <property type="entry name" value="IRON-SULFUR CLUSTER-BINDING PROTEIN"/>
    <property type="match status" value="1"/>
</dbReference>
<dbReference type="OrthoDB" id="9815745at2"/>
<keyword evidence="2" id="KW-0408">Iron</keyword>
<keyword evidence="6" id="KW-1185">Reference proteome</keyword>
<protein>
    <submittedName>
        <fullName evidence="5">4Fe-4S ferredoxin</fullName>
    </submittedName>
</protein>
<evidence type="ECO:0000256" key="1">
    <source>
        <dbReference type="ARBA" id="ARBA00022723"/>
    </source>
</evidence>
<dbReference type="GO" id="GO:0046872">
    <property type="term" value="F:metal ion binding"/>
    <property type="evidence" value="ECO:0007669"/>
    <property type="project" value="UniProtKB-KW"/>
</dbReference>
<dbReference type="InterPro" id="IPR017896">
    <property type="entry name" value="4Fe4S_Fe-S-bd"/>
</dbReference>
<evidence type="ECO:0000259" key="4">
    <source>
        <dbReference type="PROSITE" id="PS51379"/>
    </source>
</evidence>
<evidence type="ECO:0000256" key="3">
    <source>
        <dbReference type="ARBA" id="ARBA00023014"/>
    </source>
</evidence>
<comment type="caution">
    <text evidence="5">The sequence shown here is derived from an EMBL/GenBank/DDBJ whole genome shotgun (WGS) entry which is preliminary data.</text>
</comment>
<dbReference type="InterPro" id="IPR017900">
    <property type="entry name" value="4Fe4S_Fe_S_CS"/>
</dbReference>
<keyword evidence="1" id="KW-0479">Metal-binding</keyword>
<dbReference type="GO" id="GO:0051536">
    <property type="term" value="F:iron-sulfur cluster binding"/>
    <property type="evidence" value="ECO:0007669"/>
    <property type="project" value="UniProtKB-KW"/>
</dbReference>
<gene>
    <name evidence="5" type="ORF">BL253_31235</name>
</gene>
<accession>A0A1V2I297</accession>
<dbReference type="Pfam" id="PF00037">
    <property type="entry name" value="Fer4"/>
    <property type="match status" value="1"/>
</dbReference>
<organism evidence="5 6">
    <name type="scientific">Pseudofrankia asymbiotica</name>
    <dbReference type="NCBI Taxonomy" id="1834516"/>
    <lineage>
        <taxon>Bacteria</taxon>
        <taxon>Bacillati</taxon>
        <taxon>Actinomycetota</taxon>
        <taxon>Actinomycetes</taxon>
        <taxon>Frankiales</taxon>
        <taxon>Frankiaceae</taxon>
        <taxon>Pseudofrankia</taxon>
    </lineage>
</organism>
<keyword evidence="3" id="KW-0411">Iron-sulfur</keyword>
<dbReference type="SUPFAM" id="SSF46548">
    <property type="entry name" value="alpha-helical ferredoxin"/>
    <property type="match status" value="1"/>
</dbReference>
<evidence type="ECO:0000313" key="5">
    <source>
        <dbReference type="EMBL" id="ONH24082.1"/>
    </source>
</evidence>
<feature type="domain" description="4Fe-4S ferredoxin-type" evidence="4">
    <location>
        <begin position="193"/>
        <end position="222"/>
    </location>
</feature>
<dbReference type="STRING" id="1834516.BL253_31235"/>
<dbReference type="PROSITE" id="PS51379">
    <property type="entry name" value="4FE4S_FER_2"/>
    <property type="match status" value="1"/>
</dbReference>
<name>A0A1V2I297_9ACTN</name>